<feature type="transmembrane region" description="Helical" evidence="6">
    <location>
        <begin position="253"/>
        <end position="277"/>
    </location>
</feature>
<sequence>AALTVAWNDAEKRDPHSPMNWPPKKKWANIAVISIISFLIPLASSMVAPAAETIMADFQLNSTTFPSFVVSIFVLGFACGPLLLAPLSETFGRVVVYHATNVFFVIFTIVCALSRNKAMLLSFRFLSGFAGVATITIGPATIADIMSREKRGRAVSIWAVGTVVGPMVGPIYGGYVTQVLGWRWIFWIISIVFGCLTIIACGVLRESYAPVLAKRKIAQARKETRNRNYISTAASKPEIKSLFVRSILRPIKMLVFCPIVTLMCLYIAMIYALNYLFFATFSIIFRESYGFSTFESGLVFIAIGIGTLFGLLYLGCFSDRALKKSTNTGKAAVPEDRLPLLITLPGALTFPLGIFIYGWGVEYHMHWAVPQLGTAFTGFGYILLFTGIQTYLIDAFEEYAASVNCANAVLRGLAGALVPLSGLDLYNALGLGWGNSLLAFVALAFTPLLWIFSVYGARIRASKFIKYEI</sequence>
<feature type="non-terminal residue" evidence="8">
    <location>
        <position position="469"/>
    </location>
</feature>
<evidence type="ECO:0000313" key="9">
    <source>
        <dbReference type="Proteomes" id="UP000244855"/>
    </source>
</evidence>
<evidence type="ECO:0000256" key="2">
    <source>
        <dbReference type="ARBA" id="ARBA00008335"/>
    </source>
</evidence>
<evidence type="ECO:0000259" key="7">
    <source>
        <dbReference type="PROSITE" id="PS50850"/>
    </source>
</evidence>
<keyword evidence="5 6" id="KW-0472">Membrane</keyword>
<dbReference type="OrthoDB" id="5296287at2759"/>
<feature type="non-terminal residue" evidence="8">
    <location>
        <position position="1"/>
    </location>
</feature>
<dbReference type="InterPro" id="IPR036259">
    <property type="entry name" value="MFS_trans_sf"/>
</dbReference>
<dbReference type="GO" id="GO:0016020">
    <property type="term" value="C:membrane"/>
    <property type="evidence" value="ECO:0007669"/>
    <property type="project" value="UniProtKB-SubCell"/>
</dbReference>
<feature type="transmembrane region" description="Helical" evidence="6">
    <location>
        <begin position="297"/>
        <end position="317"/>
    </location>
</feature>
<evidence type="ECO:0000256" key="1">
    <source>
        <dbReference type="ARBA" id="ARBA00004141"/>
    </source>
</evidence>
<dbReference type="CDD" id="cd17323">
    <property type="entry name" value="MFS_Tpo1_MDR_like"/>
    <property type="match status" value="1"/>
</dbReference>
<evidence type="ECO:0000256" key="6">
    <source>
        <dbReference type="SAM" id="Phobius"/>
    </source>
</evidence>
<dbReference type="STRING" id="97972.A0A2V1DTR0"/>
<feature type="domain" description="Major facilitator superfamily (MFS) profile" evidence="7">
    <location>
        <begin position="29"/>
        <end position="459"/>
    </location>
</feature>
<dbReference type="FunFam" id="1.20.1250.20:FF:000011">
    <property type="entry name" value="MFS multidrug transporter, putative"/>
    <property type="match status" value="1"/>
</dbReference>
<reference evidence="8 9" key="1">
    <citation type="journal article" date="2018" name="Sci. Rep.">
        <title>Comparative genomics provides insights into the lifestyle and reveals functional heterogeneity of dark septate endophytic fungi.</title>
        <authorList>
            <person name="Knapp D.G."/>
            <person name="Nemeth J.B."/>
            <person name="Barry K."/>
            <person name="Hainaut M."/>
            <person name="Henrissat B."/>
            <person name="Johnson J."/>
            <person name="Kuo A."/>
            <person name="Lim J.H.P."/>
            <person name="Lipzen A."/>
            <person name="Nolan M."/>
            <person name="Ohm R.A."/>
            <person name="Tamas L."/>
            <person name="Grigoriev I.V."/>
            <person name="Spatafora J.W."/>
            <person name="Nagy L.G."/>
            <person name="Kovacs G.M."/>
        </authorList>
    </citation>
    <scope>NUCLEOTIDE SEQUENCE [LARGE SCALE GENOMIC DNA]</scope>
    <source>
        <strain evidence="8 9">DSE2036</strain>
    </source>
</reference>
<comment type="subcellular location">
    <subcellularLocation>
        <location evidence="1">Membrane</location>
        <topology evidence="1">Multi-pass membrane protein</topology>
    </subcellularLocation>
</comment>
<evidence type="ECO:0000256" key="3">
    <source>
        <dbReference type="ARBA" id="ARBA00022692"/>
    </source>
</evidence>
<feature type="transmembrane region" description="Helical" evidence="6">
    <location>
        <begin position="27"/>
        <end position="48"/>
    </location>
</feature>
<dbReference type="PANTHER" id="PTHR23502">
    <property type="entry name" value="MAJOR FACILITATOR SUPERFAMILY"/>
    <property type="match status" value="1"/>
</dbReference>
<feature type="transmembrane region" description="Helical" evidence="6">
    <location>
        <begin position="372"/>
        <end position="392"/>
    </location>
</feature>
<protein>
    <submittedName>
        <fullName evidence="8">Cycloheximide resistance protein</fullName>
    </submittedName>
</protein>
<comment type="similarity">
    <text evidence="2">Belongs to the major facilitator superfamily.</text>
</comment>
<dbReference type="GO" id="GO:0022857">
    <property type="term" value="F:transmembrane transporter activity"/>
    <property type="evidence" value="ECO:0007669"/>
    <property type="project" value="InterPro"/>
</dbReference>
<dbReference type="InterPro" id="IPR011701">
    <property type="entry name" value="MFS"/>
</dbReference>
<keyword evidence="9" id="KW-1185">Reference proteome</keyword>
<feature type="transmembrane region" description="Helical" evidence="6">
    <location>
        <begin position="121"/>
        <end position="142"/>
    </location>
</feature>
<dbReference type="EMBL" id="KZ805355">
    <property type="protein sequence ID" value="PVI01587.1"/>
    <property type="molecule type" value="Genomic_DNA"/>
</dbReference>
<dbReference type="Pfam" id="PF07690">
    <property type="entry name" value="MFS_1"/>
    <property type="match status" value="1"/>
</dbReference>
<proteinExistence type="inferred from homology"/>
<dbReference type="Proteomes" id="UP000244855">
    <property type="component" value="Unassembled WGS sequence"/>
</dbReference>
<evidence type="ECO:0000256" key="5">
    <source>
        <dbReference type="ARBA" id="ARBA00023136"/>
    </source>
</evidence>
<dbReference type="Gene3D" id="1.20.1250.20">
    <property type="entry name" value="MFS general substrate transporter like domains"/>
    <property type="match status" value="1"/>
</dbReference>
<dbReference type="AlphaFoldDB" id="A0A2V1DTR0"/>
<dbReference type="PANTHER" id="PTHR23502:SF68">
    <property type="entry name" value="MULTIDRUG TRANSPORTER, PUTATIVE (AFU_ORTHOLOGUE AFUA_3G01120)-RELATED"/>
    <property type="match status" value="1"/>
</dbReference>
<feature type="transmembrane region" description="Helical" evidence="6">
    <location>
        <begin position="68"/>
        <end position="87"/>
    </location>
</feature>
<name>A0A2V1DTR0_9PLEO</name>
<dbReference type="InterPro" id="IPR020846">
    <property type="entry name" value="MFS_dom"/>
</dbReference>
<keyword evidence="4 6" id="KW-1133">Transmembrane helix</keyword>
<feature type="transmembrane region" description="Helical" evidence="6">
    <location>
        <begin position="94"/>
        <end position="115"/>
    </location>
</feature>
<feature type="transmembrane region" description="Helical" evidence="6">
    <location>
        <begin position="184"/>
        <end position="204"/>
    </location>
</feature>
<evidence type="ECO:0000256" key="4">
    <source>
        <dbReference type="ARBA" id="ARBA00022989"/>
    </source>
</evidence>
<accession>A0A2V1DTR0</accession>
<organism evidence="8 9">
    <name type="scientific">Periconia macrospinosa</name>
    <dbReference type="NCBI Taxonomy" id="97972"/>
    <lineage>
        <taxon>Eukaryota</taxon>
        <taxon>Fungi</taxon>
        <taxon>Dikarya</taxon>
        <taxon>Ascomycota</taxon>
        <taxon>Pezizomycotina</taxon>
        <taxon>Dothideomycetes</taxon>
        <taxon>Pleosporomycetidae</taxon>
        <taxon>Pleosporales</taxon>
        <taxon>Massarineae</taxon>
        <taxon>Periconiaceae</taxon>
        <taxon>Periconia</taxon>
    </lineage>
</organism>
<keyword evidence="3 6" id="KW-0812">Transmembrane</keyword>
<dbReference type="PROSITE" id="PS50850">
    <property type="entry name" value="MFS"/>
    <property type="match status" value="1"/>
</dbReference>
<gene>
    <name evidence="8" type="ORF">DM02DRAFT_500624</name>
</gene>
<feature type="transmembrane region" description="Helical" evidence="6">
    <location>
        <begin position="399"/>
        <end position="417"/>
    </location>
</feature>
<feature type="transmembrane region" description="Helical" evidence="6">
    <location>
        <begin position="437"/>
        <end position="457"/>
    </location>
</feature>
<dbReference type="SUPFAM" id="SSF103473">
    <property type="entry name" value="MFS general substrate transporter"/>
    <property type="match status" value="1"/>
</dbReference>
<feature type="transmembrane region" description="Helical" evidence="6">
    <location>
        <begin position="338"/>
        <end position="360"/>
    </location>
</feature>
<evidence type="ECO:0000313" key="8">
    <source>
        <dbReference type="EMBL" id="PVI01587.1"/>
    </source>
</evidence>
<feature type="transmembrane region" description="Helical" evidence="6">
    <location>
        <begin position="154"/>
        <end position="172"/>
    </location>
</feature>